<evidence type="ECO:0000259" key="3">
    <source>
        <dbReference type="Pfam" id="PF07859"/>
    </source>
</evidence>
<evidence type="ECO:0000313" key="4">
    <source>
        <dbReference type="EMBL" id="TSH97376.1"/>
    </source>
</evidence>
<evidence type="ECO:0000256" key="2">
    <source>
        <dbReference type="SAM" id="MobiDB-lite"/>
    </source>
</evidence>
<dbReference type="InterPro" id="IPR013094">
    <property type="entry name" value="AB_hydrolase_3"/>
</dbReference>
<evidence type="ECO:0000256" key="1">
    <source>
        <dbReference type="ARBA" id="ARBA00022801"/>
    </source>
</evidence>
<gene>
    <name evidence="4" type="ORF">FOZ76_06540</name>
</gene>
<organism evidence="4 5">
    <name type="scientific">Verticiella sediminum</name>
    <dbReference type="NCBI Taxonomy" id="1247510"/>
    <lineage>
        <taxon>Bacteria</taxon>
        <taxon>Pseudomonadati</taxon>
        <taxon>Pseudomonadota</taxon>
        <taxon>Betaproteobacteria</taxon>
        <taxon>Burkholderiales</taxon>
        <taxon>Alcaligenaceae</taxon>
        <taxon>Verticiella</taxon>
    </lineage>
</organism>
<dbReference type="PANTHER" id="PTHR48081">
    <property type="entry name" value="AB HYDROLASE SUPERFAMILY PROTEIN C4A8.06C"/>
    <property type="match status" value="1"/>
</dbReference>
<dbReference type="RefSeq" id="WP_143947331.1">
    <property type="nucleotide sequence ID" value="NZ_BAABMB010000001.1"/>
</dbReference>
<feature type="region of interest" description="Disordered" evidence="2">
    <location>
        <begin position="1"/>
        <end position="23"/>
    </location>
</feature>
<dbReference type="PANTHER" id="PTHR48081:SF8">
    <property type="entry name" value="ALPHA_BETA HYDROLASE FOLD-3 DOMAIN-CONTAINING PROTEIN-RELATED"/>
    <property type="match status" value="1"/>
</dbReference>
<dbReference type="Pfam" id="PF07859">
    <property type="entry name" value="Abhydrolase_3"/>
    <property type="match status" value="1"/>
</dbReference>
<dbReference type="AlphaFoldDB" id="A0A556AWT5"/>
<sequence>MLIDTVEPSTPGPRRSAEPDPRLHDSLARAVRAAEQAPEAGIGYTVTGARDSLAALTQACAAPGPALARVLDGEIDGRPAVPVRLYDPTPGRELPVCLYLHGGGHMAGSIAVYDPVCRRLAQMADCRVVAVDYRLAPEHPYPCGLEDCARVLAALPAWLAARGCAAPGGITVAGDSGGGALTASLSMLAARRPELAIARQVLVYPSLDYTLAQPSVEENGNGYLLDAERIRWYFDHYFQGGEDRAAVSPLHMPAAGLPPTLLVTAGFCPLRDEGYAYAGRLRAAGVPCQHLNLPGMVHAFLNLERLVPDACEAVYRAMGAFMREG</sequence>
<dbReference type="GO" id="GO:0016787">
    <property type="term" value="F:hydrolase activity"/>
    <property type="evidence" value="ECO:0007669"/>
    <property type="project" value="UniProtKB-KW"/>
</dbReference>
<protein>
    <submittedName>
        <fullName evidence="4">Alpha/beta hydrolase</fullName>
    </submittedName>
</protein>
<dbReference type="EMBL" id="VLTJ01000010">
    <property type="protein sequence ID" value="TSH97376.1"/>
    <property type="molecule type" value="Genomic_DNA"/>
</dbReference>
<keyword evidence="1 4" id="KW-0378">Hydrolase</keyword>
<evidence type="ECO:0000313" key="5">
    <source>
        <dbReference type="Proteomes" id="UP000318405"/>
    </source>
</evidence>
<dbReference type="SUPFAM" id="SSF53474">
    <property type="entry name" value="alpha/beta-Hydrolases"/>
    <property type="match status" value="1"/>
</dbReference>
<keyword evidence="5" id="KW-1185">Reference proteome</keyword>
<proteinExistence type="predicted"/>
<dbReference type="Proteomes" id="UP000318405">
    <property type="component" value="Unassembled WGS sequence"/>
</dbReference>
<dbReference type="Gene3D" id="3.40.50.1820">
    <property type="entry name" value="alpha/beta hydrolase"/>
    <property type="match status" value="1"/>
</dbReference>
<accession>A0A556AWT5</accession>
<comment type="caution">
    <text evidence="4">The sequence shown here is derived from an EMBL/GenBank/DDBJ whole genome shotgun (WGS) entry which is preliminary data.</text>
</comment>
<feature type="domain" description="Alpha/beta hydrolase fold-3" evidence="3">
    <location>
        <begin position="98"/>
        <end position="301"/>
    </location>
</feature>
<reference evidence="4 5" key="1">
    <citation type="submission" date="2019-07" db="EMBL/GenBank/DDBJ databases">
        <title>Qingshengfaniella alkalisoli gen. nov., sp. nov., isolated from saline soil.</title>
        <authorList>
            <person name="Xu L."/>
            <person name="Huang X.-X."/>
            <person name="Sun J.-Q."/>
        </authorList>
    </citation>
    <scope>NUCLEOTIDE SEQUENCE [LARGE SCALE GENOMIC DNA]</scope>
    <source>
        <strain evidence="4 5">DSM 27279</strain>
    </source>
</reference>
<name>A0A556AWT5_9BURK</name>
<dbReference type="InterPro" id="IPR029058">
    <property type="entry name" value="AB_hydrolase_fold"/>
</dbReference>
<dbReference type="InterPro" id="IPR050300">
    <property type="entry name" value="GDXG_lipolytic_enzyme"/>
</dbReference>
<dbReference type="OrthoDB" id="9794445at2"/>